<evidence type="ECO:0000259" key="8">
    <source>
        <dbReference type="PROSITE" id="PS51462"/>
    </source>
</evidence>
<dbReference type="Gene3D" id="3.90.79.10">
    <property type="entry name" value="Nucleoside Triphosphate Pyrophosphohydrolase"/>
    <property type="match status" value="1"/>
</dbReference>
<protein>
    <recommendedName>
        <fullName evidence="8">Nudix hydrolase domain-containing protein</fullName>
    </recommendedName>
</protein>
<evidence type="ECO:0000256" key="2">
    <source>
        <dbReference type="ARBA" id="ARBA00001946"/>
    </source>
</evidence>
<evidence type="ECO:0000256" key="3">
    <source>
        <dbReference type="ARBA" id="ARBA00005582"/>
    </source>
</evidence>
<evidence type="ECO:0000256" key="5">
    <source>
        <dbReference type="ARBA" id="ARBA00022801"/>
    </source>
</evidence>
<dbReference type="AlphaFoldDB" id="A0A813QUR5"/>
<evidence type="ECO:0000256" key="1">
    <source>
        <dbReference type="ARBA" id="ARBA00001936"/>
    </source>
</evidence>
<dbReference type="InterPro" id="IPR000086">
    <property type="entry name" value="NUDIX_hydrolase_dom"/>
</dbReference>
<evidence type="ECO:0000313" key="9">
    <source>
        <dbReference type="EMBL" id="CAF0772114.1"/>
    </source>
</evidence>
<gene>
    <name evidence="9" type="ORF">OXX778_LOCUS5007</name>
</gene>
<dbReference type="InterPro" id="IPR015797">
    <property type="entry name" value="NUDIX_hydrolase-like_dom_sf"/>
</dbReference>
<keyword evidence="6" id="KW-0460">Magnesium</keyword>
<evidence type="ECO:0000256" key="6">
    <source>
        <dbReference type="ARBA" id="ARBA00022842"/>
    </source>
</evidence>
<comment type="cofactor">
    <cofactor evidence="1">
        <name>Mn(2+)</name>
        <dbReference type="ChEBI" id="CHEBI:29035"/>
    </cofactor>
</comment>
<proteinExistence type="inferred from homology"/>
<dbReference type="InterPro" id="IPR039121">
    <property type="entry name" value="NUDT19"/>
</dbReference>
<comment type="caution">
    <text evidence="9">The sequence shown here is derived from an EMBL/GenBank/DDBJ whole genome shotgun (WGS) entry which is preliminary data.</text>
</comment>
<reference evidence="9" key="1">
    <citation type="submission" date="2021-02" db="EMBL/GenBank/DDBJ databases">
        <authorList>
            <person name="Nowell W R."/>
        </authorList>
    </citation>
    <scope>NUCLEOTIDE SEQUENCE</scope>
    <source>
        <strain evidence="9">Ploen Becks lab</strain>
    </source>
</reference>
<sequence>MPNQLKKSATLIISSALEKNVYSNNYNYKIILLKRNSKMRSSPNFHVYPGGKYDKTIDESLDWLDIFFNTKQLSEIRSNPILLRKRFFNGLINQNSLGNLMISKHDDEKLLLPLEISYRLCAIRETFEETGLLLATNKSSDNFKETKSKILTNYCKDNLNDIKSWHRLIKKDSSEFINMFLKLNLMPDIFGLHEWSNWITPIHEKIRFDTYFFTCFLPSVPSQELFDINKDEVDTLELYTPSEALEKHKHKEIKFIPPQLYEFNRIQRFRDFDKFSEYSFTRQNYGLHPWLPKFVNNGKIGLLPGDYMYETIKEEGCNSTSIELHPLNSNLKLNRIIRNFEDKSKPMYDVICNYDFDVRSKIMYTNFMNEETPCN</sequence>
<evidence type="ECO:0000313" key="10">
    <source>
        <dbReference type="Proteomes" id="UP000663879"/>
    </source>
</evidence>
<name>A0A813QUR5_9BILA</name>
<dbReference type="OrthoDB" id="1695362at2759"/>
<dbReference type="PANTHER" id="PTHR12318:SF0">
    <property type="entry name" value="ACYL-COENZYME A DIPHOSPHATASE NUDT19"/>
    <property type="match status" value="1"/>
</dbReference>
<dbReference type="GO" id="GO:0016818">
    <property type="term" value="F:hydrolase activity, acting on acid anhydrides, in phosphorus-containing anhydrides"/>
    <property type="evidence" value="ECO:0007669"/>
    <property type="project" value="InterPro"/>
</dbReference>
<dbReference type="PANTHER" id="PTHR12318">
    <property type="entry name" value="TESTOSTERONE-REGULATED PROTEIN RP2"/>
    <property type="match status" value="1"/>
</dbReference>
<dbReference type="CDD" id="cd18870">
    <property type="entry name" value="NUDIX_AcylCoAdiphos_Nudt19"/>
    <property type="match status" value="1"/>
</dbReference>
<accession>A0A813QUR5</accession>
<evidence type="ECO:0000256" key="4">
    <source>
        <dbReference type="ARBA" id="ARBA00022723"/>
    </source>
</evidence>
<keyword evidence="5" id="KW-0378">Hydrolase</keyword>
<dbReference type="GO" id="GO:0046872">
    <property type="term" value="F:metal ion binding"/>
    <property type="evidence" value="ECO:0007669"/>
    <property type="project" value="UniProtKB-KW"/>
</dbReference>
<dbReference type="Proteomes" id="UP000663879">
    <property type="component" value="Unassembled WGS sequence"/>
</dbReference>
<dbReference type="PROSITE" id="PS51462">
    <property type="entry name" value="NUDIX"/>
    <property type="match status" value="1"/>
</dbReference>
<dbReference type="SUPFAM" id="SSF55811">
    <property type="entry name" value="Nudix"/>
    <property type="match status" value="1"/>
</dbReference>
<feature type="domain" description="Nudix hydrolase" evidence="8">
    <location>
        <begin position="5"/>
        <end position="262"/>
    </location>
</feature>
<keyword evidence="10" id="KW-1185">Reference proteome</keyword>
<evidence type="ECO:0000256" key="7">
    <source>
        <dbReference type="ARBA" id="ARBA00023211"/>
    </source>
</evidence>
<organism evidence="9 10">
    <name type="scientific">Brachionus calyciflorus</name>
    <dbReference type="NCBI Taxonomy" id="104777"/>
    <lineage>
        <taxon>Eukaryota</taxon>
        <taxon>Metazoa</taxon>
        <taxon>Spiralia</taxon>
        <taxon>Gnathifera</taxon>
        <taxon>Rotifera</taxon>
        <taxon>Eurotatoria</taxon>
        <taxon>Monogononta</taxon>
        <taxon>Pseudotrocha</taxon>
        <taxon>Ploima</taxon>
        <taxon>Brachionidae</taxon>
        <taxon>Brachionus</taxon>
    </lineage>
</organism>
<keyword evidence="4" id="KW-0479">Metal-binding</keyword>
<dbReference type="EMBL" id="CAJNOC010000524">
    <property type="protein sequence ID" value="CAF0772114.1"/>
    <property type="molecule type" value="Genomic_DNA"/>
</dbReference>
<comment type="cofactor">
    <cofactor evidence="2">
        <name>Mg(2+)</name>
        <dbReference type="ChEBI" id="CHEBI:18420"/>
    </cofactor>
</comment>
<dbReference type="GO" id="GO:0005739">
    <property type="term" value="C:mitochondrion"/>
    <property type="evidence" value="ECO:0007669"/>
    <property type="project" value="TreeGrafter"/>
</dbReference>
<comment type="similarity">
    <text evidence="3">Belongs to the Nudix hydrolase family.</text>
</comment>
<keyword evidence="7" id="KW-0464">Manganese</keyword>